<name>A0A1W1XIB3_9NEIS</name>
<reference evidence="3 4" key="1">
    <citation type="submission" date="2017-04" db="EMBL/GenBank/DDBJ databases">
        <authorList>
            <person name="Afonso C.L."/>
            <person name="Miller P.J."/>
            <person name="Scott M.A."/>
            <person name="Spackman E."/>
            <person name="Goraichik I."/>
            <person name="Dimitrov K.M."/>
            <person name="Suarez D.L."/>
            <person name="Swayne D.E."/>
        </authorList>
    </citation>
    <scope>NUCLEOTIDE SEQUENCE [LARGE SCALE GENOMIC DNA]</scope>
    <source>
        <strain evidence="3 4">DSM 23236</strain>
    </source>
</reference>
<keyword evidence="4" id="KW-1185">Reference proteome</keyword>
<organism evidence="3 4">
    <name type="scientific">Andreprevotia lacus DSM 23236</name>
    <dbReference type="NCBI Taxonomy" id="1121001"/>
    <lineage>
        <taxon>Bacteria</taxon>
        <taxon>Pseudomonadati</taxon>
        <taxon>Pseudomonadota</taxon>
        <taxon>Betaproteobacteria</taxon>
        <taxon>Neisseriales</taxon>
        <taxon>Chitinibacteraceae</taxon>
        <taxon>Andreprevotia</taxon>
    </lineage>
</organism>
<gene>
    <name evidence="3" type="ORF">SAMN02745857_01622</name>
</gene>
<evidence type="ECO:0000313" key="4">
    <source>
        <dbReference type="Proteomes" id="UP000192761"/>
    </source>
</evidence>
<dbReference type="Proteomes" id="UP000192761">
    <property type="component" value="Unassembled WGS sequence"/>
</dbReference>
<keyword evidence="2" id="KW-0732">Signal</keyword>
<feature type="signal peptide" evidence="2">
    <location>
        <begin position="1"/>
        <end position="27"/>
    </location>
</feature>
<dbReference type="STRING" id="1121001.SAMN02745857_01622"/>
<feature type="region of interest" description="Disordered" evidence="1">
    <location>
        <begin position="46"/>
        <end position="88"/>
    </location>
</feature>
<dbReference type="OrthoDB" id="9813435at2"/>
<evidence type="ECO:0000256" key="2">
    <source>
        <dbReference type="SAM" id="SignalP"/>
    </source>
</evidence>
<dbReference type="EMBL" id="FWXD01000008">
    <property type="protein sequence ID" value="SMC23514.1"/>
    <property type="molecule type" value="Genomic_DNA"/>
</dbReference>
<dbReference type="AlphaFoldDB" id="A0A1W1XIB3"/>
<feature type="compositionally biased region" description="Basic and acidic residues" evidence="1">
    <location>
        <begin position="56"/>
        <end position="69"/>
    </location>
</feature>
<protein>
    <submittedName>
        <fullName evidence="3">Uncharacterized protein</fullName>
    </submittedName>
</protein>
<dbReference type="RefSeq" id="WP_084090290.1">
    <property type="nucleotide sequence ID" value="NZ_FWXD01000008.1"/>
</dbReference>
<accession>A0A1W1XIB3</accession>
<evidence type="ECO:0000313" key="3">
    <source>
        <dbReference type="EMBL" id="SMC23514.1"/>
    </source>
</evidence>
<feature type="chain" id="PRO_5012144957" evidence="2">
    <location>
        <begin position="28"/>
        <end position="535"/>
    </location>
</feature>
<evidence type="ECO:0000256" key="1">
    <source>
        <dbReference type="SAM" id="MobiDB-lite"/>
    </source>
</evidence>
<proteinExistence type="predicted"/>
<sequence length="535" mass="56939">MAIRRPARRYALALCTFTAIGLPAAHAQPGDDSPSVEVNAAVQHDQLHSLRGTMPRPDDFAKSPREHPMHKLPFLDGPGSPPDGALQQSTPLTAATLAGLGVDGVGAGFVGPQGAFTVDSAPPDTNGAVGATQYVQLVNTALAVFDKATKQAIYGPVPVNTLWQGFGGPCEADNDGDPVVVYDKAAGRWIISQFAVTAAPYYQCVAVSQSSDATGGYYRYAFNYGSLFPDYPKIGVWPDGYYITFNMFKSNSFIGAKTCVYDRNAMLTGALAAQQCFQLSSSYGGLLPADLDGATPPPAGAPDYLLALAAGKLNLWRFHTNWANPSLSTLTGPIAIPVASFSTACGGGTCVPQAGTSQKLDSLADRLMYRLAYRNFGDHEALVVNHSVNVSSGRRSSNSGVRWYEIRNPGGTPVVYQQATYAPDSSYRWMGSIAMDKQGNAALGYSVSSASLHPAIRYTSRAVSDPLGTMQAETSLIEGSGSQSGYNLARWGDYSAMSIDPADDCTFWYTNEYLKANGAFNWSTRIGTFKFPGCN</sequence>